<accession>A0A0M2T074</accession>
<feature type="binding site" evidence="4">
    <location>
        <position position="53"/>
    </location>
    <ligand>
        <name>S-adenosyl-L-methionine</name>
        <dbReference type="ChEBI" id="CHEBI:59789"/>
    </ligand>
</feature>
<organism evidence="6 7">
    <name type="scientific">Mesobacillus campisalis</name>
    <dbReference type="NCBI Taxonomy" id="1408103"/>
    <lineage>
        <taxon>Bacteria</taxon>
        <taxon>Bacillati</taxon>
        <taxon>Bacillota</taxon>
        <taxon>Bacilli</taxon>
        <taxon>Bacillales</taxon>
        <taxon>Bacillaceae</taxon>
        <taxon>Mesobacillus</taxon>
    </lineage>
</organism>
<feature type="domain" description="Methyltransferase" evidence="5">
    <location>
        <begin position="49"/>
        <end position="139"/>
    </location>
</feature>
<evidence type="ECO:0000256" key="2">
    <source>
        <dbReference type="ARBA" id="ARBA00022679"/>
    </source>
</evidence>
<dbReference type="PATRIC" id="fig|1408103.3.peg.2280"/>
<dbReference type="PANTHER" id="PTHR43861">
    <property type="entry name" value="TRANS-ACONITATE 2-METHYLTRANSFERASE-RELATED"/>
    <property type="match status" value="1"/>
</dbReference>
<dbReference type="InterPro" id="IPR023553">
    <property type="entry name" value="Uncharacterised_MeTfrase_YrrT"/>
</dbReference>
<dbReference type="GO" id="GO:0032259">
    <property type="term" value="P:methylation"/>
    <property type="evidence" value="ECO:0007669"/>
    <property type="project" value="UniProtKB-KW"/>
</dbReference>
<dbReference type="Pfam" id="PF13649">
    <property type="entry name" value="Methyltransf_25"/>
    <property type="match status" value="1"/>
</dbReference>
<dbReference type="OrthoDB" id="465705at2"/>
<keyword evidence="2 4" id="KW-0808">Transferase</keyword>
<keyword evidence="7" id="KW-1185">Reference proteome</keyword>
<feature type="binding site" evidence="4">
    <location>
        <position position="97"/>
    </location>
    <ligand>
        <name>S-adenosyl-L-methionine</name>
        <dbReference type="ChEBI" id="CHEBI:59789"/>
    </ligand>
</feature>
<dbReference type="SUPFAM" id="SSF53335">
    <property type="entry name" value="S-adenosyl-L-methionine-dependent methyltransferases"/>
    <property type="match status" value="1"/>
</dbReference>
<comment type="caution">
    <text evidence="6">The sequence shown here is derived from an EMBL/GenBank/DDBJ whole genome shotgun (WGS) entry which is preliminary data.</text>
</comment>
<proteinExistence type="inferred from homology"/>
<dbReference type="Gene3D" id="3.40.50.150">
    <property type="entry name" value="Vaccinia Virus protein VP39"/>
    <property type="match status" value="1"/>
</dbReference>
<evidence type="ECO:0000256" key="1">
    <source>
        <dbReference type="ARBA" id="ARBA00022603"/>
    </source>
</evidence>
<evidence type="ECO:0000256" key="3">
    <source>
        <dbReference type="ARBA" id="ARBA00022691"/>
    </source>
</evidence>
<evidence type="ECO:0000256" key="4">
    <source>
        <dbReference type="HAMAP-Rule" id="MF_02100"/>
    </source>
</evidence>
<dbReference type="Proteomes" id="UP000034166">
    <property type="component" value="Unassembled WGS sequence"/>
</dbReference>
<sequence>MGREFLEVFDEWASTYDHTVGGDDLEYREVFRGYPSILKEVSRRSYGHVMEFGTGTGNLTDFLLEAGYEVTAIEPSKAMREVANKKLKGKINILDGDFLDFPNSLSIDTIASTYAFHHLTDTEKETAIGKYQNILKAGGKIVFADTMFETKEEHDQAIKEAKLKGYMNLAKDLQTEYYTTIPILREILEKHHFSVRFTRLNSFVWILEAVRKDEG</sequence>
<reference evidence="6 7" key="1">
    <citation type="submission" date="2015-04" db="EMBL/GenBank/DDBJ databases">
        <title>Taxonomic description and genome sequence of Bacillus campisalis sp. nov., a novel member of the genus Bacillus isolated from solar saltern.</title>
        <authorList>
            <person name="Mathan Kumar R."/>
            <person name="Kaur G."/>
            <person name="Kumar A."/>
            <person name="Singh N.K."/>
            <person name="Kaur N."/>
            <person name="Kumar N."/>
            <person name="Mayilraj S."/>
        </authorList>
    </citation>
    <scope>NUCLEOTIDE SEQUENCE [LARGE SCALE GENOMIC DNA]</scope>
    <source>
        <strain evidence="6 7">SA2-6</strain>
    </source>
</reference>
<dbReference type="CDD" id="cd02440">
    <property type="entry name" value="AdoMet_MTases"/>
    <property type="match status" value="1"/>
</dbReference>
<name>A0A0M2T074_9BACI</name>
<evidence type="ECO:0000313" key="6">
    <source>
        <dbReference type="EMBL" id="KKK38245.1"/>
    </source>
</evidence>
<gene>
    <name evidence="6" type="ORF">WQ57_10120</name>
</gene>
<dbReference type="EMBL" id="LAYY01000009">
    <property type="protein sequence ID" value="KKK38245.1"/>
    <property type="molecule type" value="Genomic_DNA"/>
</dbReference>
<keyword evidence="3 4" id="KW-0949">S-adenosyl-L-methionine</keyword>
<dbReference type="AlphaFoldDB" id="A0A0M2T074"/>
<evidence type="ECO:0000259" key="5">
    <source>
        <dbReference type="Pfam" id="PF13649"/>
    </source>
</evidence>
<dbReference type="HAMAP" id="MF_02100">
    <property type="entry name" value="Methyltr_YrrT"/>
    <property type="match status" value="1"/>
</dbReference>
<dbReference type="GO" id="GO:0008757">
    <property type="term" value="F:S-adenosylmethionine-dependent methyltransferase activity"/>
    <property type="evidence" value="ECO:0007669"/>
    <property type="project" value="UniProtKB-UniRule"/>
</dbReference>
<keyword evidence="1 4" id="KW-0489">Methyltransferase</keyword>
<comment type="function">
    <text evidence="4">Could be a S-adenosyl-L-methionine-dependent methyltransferase.</text>
</comment>
<protein>
    <recommendedName>
        <fullName evidence="4">Uncharacterized methyltransferase WQ57_10120</fullName>
        <ecNumber evidence="4">2.1.1.-</ecNumber>
    </recommendedName>
</protein>
<feature type="binding site" evidence="4">
    <location>
        <position position="74"/>
    </location>
    <ligand>
        <name>S-adenosyl-L-methionine</name>
        <dbReference type="ChEBI" id="CHEBI:59789"/>
    </ligand>
</feature>
<evidence type="ECO:0000313" key="7">
    <source>
        <dbReference type="Proteomes" id="UP000034166"/>
    </source>
</evidence>
<dbReference type="InterPro" id="IPR029063">
    <property type="entry name" value="SAM-dependent_MTases_sf"/>
</dbReference>
<dbReference type="RefSeq" id="WP_046523723.1">
    <property type="nucleotide sequence ID" value="NZ_LAYY01000009.1"/>
</dbReference>
<comment type="similarity">
    <text evidence="4">Belongs to the methyltransferase superfamily. YrrT family.</text>
</comment>
<dbReference type="InterPro" id="IPR041698">
    <property type="entry name" value="Methyltransf_25"/>
</dbReference>
<dbReference type="EC" id="2.1.1.-" evidence="4"/>